<sequence>MSSDSNEHFKFYHYDPSLAAACVFVVLFGVSTIWHAFLIAKHRTWYFIPCLTGGIFEIVGYAARGVSHGQAPDPTLAPYVIQTLLLLVAPALFAASIYMVLGRIILSVDGESYSLIKKRWLTKTFVTGDVLSFFIQLGGGGLMASSKASTAKTGSRIVLIGLVIQIVLFGFFIAVAVVFHLRLRRVPRACSLLWERFLWILYIASAFVMIRSIVRVAEFIEGFEGTIIRHEVYLYIFDAIPMAAVMVIFSVWYPSYFSKQAGTAAVMEQSADSTLELSDVERDGK</sequence>
<dbReference type="AlphaFoldDB" id="W9WIU5"/>
<dbReference type="eggNOG" id="ENOG502QURG">
    <property type="taxonomic scope" value="Eukaryota"/>
</dbReference>
<keyword evidence="4 5" id="KW-0472">Membrane</keyword>
<dbReference type="PANTHER" id="PTHR31465:SF1">
    <property type="entry name" value="PROTEIN RTA1-RELATED"/>
    <property type="match status" value="1"/>
</dbReference>
<dbReference type="HOGENOM" id="CLU_033465_3_1_1"/>
<evidence type="ECO:0008006" key="8">
    <source>
        <dbReference type="Google" id="ProtNLM"/>
    </source>
</evidence>
<evidence type="ECO:0000256" key="2">
    <source>
        <dbReference type="ARBA" id="ARBA00022692"/>
    </source>
</evidence>
<dbReference type="GO" id="GO:0016020">
    <property type="term" value="C:membrane"/>
    <property type="evidence" value="ECO:0007669"/>
    <property type="project" value="UniProtKB-SubCell"/>
</dbReference>
<dbReference type="OrthoDB" id="3358017at2759"/>
<organism evidence="6 7">
    <name type="scientific">Cladophialophora psammophila CBS 110553</name>
    <dbReference type="NCBI Taxonomy" id="1182543"/>
    <lineage>
        <taxon>Eukaryota</taxon>
        <taxon>Fungi</taxon>
        <taxon>Dikarya</taxon>
        <taxon>Ascomycota</taxon>
        <taxon>Pezizomycotina</taxon>
        <taxon>Eurotiomycetes</taxon>
        <taxon>Chaetothyriomycetidae</taxon>
        <taxon>Chaetothyriales</taxon>
        <taxon>Herpotrichiellaceae</taxon>
        <taxon>Cladophialophora</taxon>
    </lineage>
</organism>
<evidence type="ECO:0000313" key="6">
    <source>
        <dbReference type="EMBL" id="EXJ68067.1"/>
    </source>
</evidence>
<protein>
    <recommendedName>
        <fullName evidence="8">RTA1 like protein</fullName>
    </recommendedName>
</protein>
<feature type="transmembrane region" description="Helical" evidence="5">
    <location>
        <begin position="193"/>
        <end position="213"/>
    </location>
</feature>
<dbReference type="InterPro" id="IPR007568">
    <property type="entry name" value="RTA1"/>
</dbReference>
<dbReference type="GeneID" id="19193380"/>
<comment type="subcellular location">
    <subcellularLocation>
        <location evidence="1">Membrane</location>
        <topology evidence="1">Multi-pass membrane protein</topology>
    </subcellularLocation>
</comment>
<evidence type="ECO:0000256" key="1">
    <source>
        <dbReference type="ARBA" id="ARBA00004141"/>
    </source>
</evidence>
<dbReference type="PANTHER" id="PTHR31465">
    <property type="entry name" value="PROTEIN RTA1-RELATED"/>
    <property type="match status" value="1"/>
</dbReference>
<feature type="transmembrane region" description="Helical" evidence="5">
    <location>
        <begin position="18"/>
        <end position="38"/>
    </location>
</feature>
<feature type="transmembrane region" description="Helical" evidence="5">
    <location>
        <begin position="126"/>
        <end position="145"/>
    </location>
</feature>
<feature type="transmembrane region" description="Helical" evidence="5">
    <location>
        <begin position="45"/>
        <end position="63"/>
    </location>
</feature>
<dbReference type="EMBL" id="AMGX01000014">
    <property type="protein sequence ID" value="EXJ68067.1"/>
    <property type="molecule type" value="Genomic_DNA"/>
</dbReference>
<feature type="transmembrane region" description="Helical" evidence="5">
    <location>
        <begin position="157"/>
        <end position="181"/>
    </location>
</feature>
<dbReference type="RefSeq" id="XP_007747453.1">
    <property type="nucleotide sequence ID" value="XM_007749263.1"/>
</dbReference>
<evidence type="ECO:0000313" key="7">
    <source>
        <dbReference type="Proteomes" id="UP000019471"/>
    </source>
</evidence>
<name>W9WIU5_9EURO</name>
<dbReference type="Proteomes" id="UP000019471">
    <property type="component" value="Unassembled WGS sequence"/>
</dbReference>
<evidence type="ECO:0000256" key="5">
    <source>
        <dbReference type="SAM" id="Phobius"/>
    </source>
</evidence>
<reference evidence="6 7" key="1">
    <citation type="submission" date="2013-03" db="EMBL/GenBank/DDBJ databases">
        <title>The Genome Sequence of Cladophialophora psammophila CBS 110553.</title>
        <authorList>
            <consortium name="The Broad Institute Genomics Platform"/>
            <person name="Cuomo C."/>
            <person name="de Hoog S."/>
            <person name="Gorbushina A."/>
            <person name="Walker B."/>
            <person name="Young S.K."/>
            <person name="Zeng Q."/>
            <person name="Gargeya S."/>
            <person name="Fitzgerald M."/>
            <person name="Haas B."/>
            <person name="Abouelleil A."/>
            <person name="Allen A.W."/>
            <person name="Alvarado L."/>
            <person name="Arachchi H.M."/>
            <person name="Berlin A.M."/>
            <person name="Chapman S.B."/>
            <person name="Gainer-Dewar J."/>
            <person name="Goldberg J."/>
            <person name="Griggs A."/>
            <person name="Gujja S."/>
            <person name="Hansen M."/>
            <person name="Howarth C."/>
            <person name="Imamovic A."/>
            <person name="Ireland A."/>
            <person name="Larimer J."/>
            <person name="McCowan C."/>
            <person name="Murphy C."/>
            <person name="Pearson M."/>
            <person name="Poon T.W."/>
            <person name="Priest M."/>
            <person name="Roberts A."/>
            <person name="Saif S."/>
            <person name="Shea T."/>
            <person name="Sisk P."/>
            <person name="Sykes S."/>
            <person name="Wortman J."/>
            <person name="Nusbaum C."/>
            <person name="Birren B."/>
        </authorList>
    </citation>
    <scope>NUCLEOTIDE SEQUENCE [LARGE SCALE GENOMIC DNA]</scope>
    <source>
        <strain evidence="6 7">CBS 110553</strain>
    </source>
</reference>
<gene>
    <name evidence="6" type="ORF">A1O5_08682</name>
</gene>
<comment type="caution">
    <text evidence="6">The sequence shown here is derived from an EMBL/GenBank/DDBJ whole genome shotgun (WGS) entry which is preliminary data.</text>
</comment>
<dbReference type="Pfam" id="PF04479">
    <property type="entry name" value="RTA1"/>
    <property type="match status" value="1"/>
</dbReference>
<feature type="transmembrane region" description="Helical" evidence="5">
    <location>
        <begin position="83"/>
        <end position="106"/>
    </location>
</feature>
<dbReference type="STRING" id="1182543.W9WIU5"/>
<evidence type="ECO:0000256" key="4">
    <source>
        <dbReference type="ARBA" id="ARBA00023136"/>
    </source>
</evidence>
<keyword evidence="3 5" id="KW-1133">Transmembrane helix</keyword>
<keyword evidence="7" id="KW-1185">Reference proteome</keyword>
<feature type="transmembrane region" description="Helical" evidence="5">
    <location>
        <begin position="233"/>
        <end position="253"/>
    </location>
</feature>
<evidence type="ECO:0000256" key="3">
    <source>
        <dbReference type="ARBA" id="ARBA00022989"/>
    </source>
</evidence>
<accession>W9WIU5</accession>
<keyword evidence="2 5" id="KW-0812">Transmembrane</keyword>
<proteinExistence type="predicted"/>